<evidence type="ECO:0000256" key="2">
    <source>
        <dbReference type="ARBA" id="ARBA00022670"/>
    </source>
</evidence>
<sequence length="206" mass="23586">MITKDRQYRSFDFELREKTEDGKMIIVGNPIVFNRETVIWEYDGVQYKEVIDAKALDSADMSDVVLNIDHKGKPAAKTKNRTLILDKRIDGLYIEADLSQNATGRELYEDIDNEFYDKMSFAFSVLEDSYNQETHTRTILKIKRLYDVSAVTFPAYSETSISARSWAEAQHDIEVAEAAATEVANREAEASQVEVMRLRTQILLKG</sequence>
<dbReference type="Pfam" id="PF04586">
    <property type="entry name" value="Peptidase_S78"/>
    <property type="match status" value="1"/>
</dbReference>
<keyword evidence="1" id="KW-1188">Viral release from host cell</keyword>
<evidence type="ECO:0000256" key="3">
    <source>
        <dbReference type="ARBA" id="ARBA00022801"/>
    </source>
</evidence>
<evidence type="ECO:0000313" key="6">
    <source>
        <dbReference type="Proteomes" id="UP000199520"/>
    </source>
</evidence>
<organism evidence="5 6">
    <name type="scientific">Pelosinus propionicus DSM 13327</name>
    <dbReference type="NCBI Taxonomy" id="1123291"/>
    <lineage>
        <taxon>Bacteria</taxon>
        <taxon>Bacillati</taxon>
        <taxon>Bacillota</taxon>
        <taxon>Negativicutes</taxon>
        <taxon>Selenomonadales</taxon>
        <taxon>Sporomusaceae</taxon>
        <taxon>Pelosinus</taxon>
    </lineage>
</organism>
<proteinExistence type="predicted"/>
<name>A0A1I4N1N2_9FIRM</name>
<feature type="domain" description="Prohead serine protease" evidence="4">
    <location>
        <begin position="13"/>
        <end position="168"/>
    </location>
</feature>
<gene>
    <name evidence="5" type="ORF">SAMN04490355_104026</name>
</gene>
<dbReference type="OrthoDB" id="64791at2"/>
<keyword evidence="2" id="KW-0645">Protease</keyword>
<dbReference type="RefSeq" id="WP_090940806.1">
    <property type="nucleotide sequence ID" value="NZ_FOTS01000040.1"/>
</dbReference>
<evidence type="ECO:0000313" key="5">
    <source>
        <dbReference type="EMBL" id="SFM09226.1"/>
    </source>
</evidence>
<evidence type="ECO:0000259" key="4">
    <source>
        <dbReference type="Pfam" id="PF04586"/>
    </source>
</evidence>
<dbReference type="InterPro" id="IPR054613">
    <property type="entry name" value="Peptidase_S78_dom"/>
</dbReference>
<dbReference type="Proteomes" id="UP000199520">
    <property type="component" value="Unassembled WGS sequence"/>
</dbReference>
<protein>
    <recommendedName>
        <fullName evidence="4">Prohead serine protease domain-containing protein</fullName>
    </recommendedName>
</protein>
<dbReference type="GO" id="GO:0006508">
    <property type="term" value="P:proteolysis"/>
    <property type="evidence" value="ECO:0007669"/>
    <property type="project" value="UniProtKB-KW"/>
</dbReference>
<accession>A0A1I4N1N2</accession>
<dbReference type="GO" id="GO:0008233">
    <property type="term" value="F:peptidase activity"/>
    <property type="evidence" value="ECO:0007669"/>
    <property type="project" value="UniProtKB-KW"/>
</dbReference>
<dbReference type="STRING" id="1123291.SAMN04490355_104026"/>
<dbReference type="AlphaFoldDB" id="A0A1I4N1N2"/>
<keyword evidence="3" id="KW-0378">Hydrolase</keyword>
<keyword evidence="6" id="KW-1185">Reference proteome</keyword>
<reference evidence="6" key="1">
    <citation type="submission" date="2016-10" db="EMBL/GenBank/DDBJ databases">
        <authorList>
            <person name="Varghese N."/>
            <person name="Submissions S."/>
        </authorList>
    </citation>
    <scope>NUCLEOTIDE SEQUENCE [LARGE SCALE GENOMIC DNA]</scope>
    <source>
        <strain evidence="6">DSM 13327</strain>
    </source>
</reference>
<evidence type="ECO:0000256" key="1">
    <source>
        <dbReference type="ARBA" id="ARBA00022612"/>
    </source>
</evidence>
<dbReference type="EMBL" id="FOTS01000040">
    <property type="protein sequence ID" value="SFM09226.1"/>
    <property type="molecule type" value="Genomic_DNA"/>
</dbReference>